<gene>
    <name evidence="1" type="ORF">DYBT9623_05258</name>
</gene>
<dbReference type="EMBL" id="CAJRAU010000011">
    <property type="protein sequence ID" value="CAG5074571.1"/>
    <property type="molecule type" value="Genomic_DNA"/>
</dbReference>
<organism evidence="1 2">
    <name type="scientific">Dyadobacter linearis</name>
    <dbReference type="NCBI Taxonomy" id="2823330"/>
    <lineage>
        <taxon>Bacteria</taxon>
        <taxon>Pseudomonadati</taxon>
        <taxon>Bacteroidota</taxon>
        <taxon>Cytophagia</taxon>
        <taxon>Cytophagales</taxon>
        <taxon>Spirosomataceae</taxon>
        <taxon>Dyadobacter</taxon>
    </lineage>
</organism>
<protein>
    <submittedName>
        <fullName evidence="1">Uncharacterized protein</fullName>
    </submittedName>
</protein>
<proteinExistence type="predicted"/>
<reference evidence="1 2" key="1">
    <citation type="submission" date="2021-04" db="EMBL/GenBank/DDBJ databases">
        <authorList>
            <person name="Rodrigo-Torres L."/>
            <person name="Arahal R. D."/>
            <person name="Lucena T."/>
        </authorList>
    </citation>
    <scope>NUCLEOTIDE SEQUENCE [LARGE SCALE GENOMIC DNA]</scope>
    <source>
        <strain evidence="1 2">CECT 9623</strain>
    </source>
</reference>
<sequence>MLTFHNLLFSHRDRTDAVISKYVDKYKNSGEAITTDIWNSFILDNARDVIAELTQSGADVFHQAIDNSIQLKTEDYDAIREVNLDAASRYQSELKDLYERIV</sequence>
<evidence type="ECO:0000313" key="2">
    <source>
        <dbReference type="Proteomes" id="UP000679725"/>
    </source>
</evidence>
<dbReference type="RefSeq" id="WP_215236482.1">
    <property type="nucleotide sequence ID" value="NZ_CAJRAU010000011.1"/>
</dbReference>
<comment type="caution">
    <text evidence="1">The sequence shown here is derived from an EMBL/GenBank/DDBJ whole genome shotgun (WGS) entry which is preliminary data.</text>
</comment>
<name>A0ABN7REL1_9BACT</name>
<accession>A0ABN7REL1</accession>
<keyword evidence="2" id="KW-1185">Reference proteome</keyword>
<evidence type="ECO:0000313" key="1">
    <source>
        <dbReference type="EMBL" id="CAG5074571.1"/>
    </source>
</evidence>
<dbReference type="Proteomes" id="UP000679725">
    <property type="component" value="Unassembled WGS sequence"/>
</dbReference>